<evidence type="ECO:0000313" key="1">
    <source>
        <dbReference type="EMBL" id="VFK60532.1"/>
    </source>
</evidence>
<name>A0A451AV95_9GAMM</name>
<organism evidence="3">
    <name type="scientific">Candidatus Kentrum sp. TUN</name>
    <dbReference type="NCBI Taxonomy" id="2126343"/>
    <lineage>
        <taxon>Bacteria</taxon>
        <taxon>Pseudomonadati</taxon>
        <taxon>Pseudomonadota</taxon>
        <taxon>Gammaproteobacteria</taxon>
        <taxon>Candidatus Kentrum</taxon>
    </lineage>
</organism>
<evidence type="ECO:0000313" key="3">
    <source>
        <dbReference type="EMBL" id="VFK69966.1"/>
    </source>
</evidence>
<protein>
    <submittedName>
        <fullName evidence="3">Uncharacterized protein</fullName>
    </submittedName>
</protein>
<sequence length="69" mass="8143">MTEFHFVGQLEDLIRPEEYLEDTQGKRVRLRIRSTPQGVEIIGDAIRVRDLEEMLEKLEPEFIERVLCG</sequence>
<gene>
    <name evidence="2" type="ORF">BECKTUN1418D_GA0071000_11392</name>
    <name evidence="3" type="ORF">BECKTUN1418E_GA0071001_12242</name>
    <name evidence="1" type="ORF">BECKTUN1418F_GA0071002_12192</name>
</gene>
<dbReference type="Pfam" id="PF20007">
    <property type="entry name" value="fvmRadSAM-pep"/>
    <property type="match status" value="1"/>
</dbReference>
<dbReference type="InterPro" id="IPR045488">
    <property type="entry name" value="fvmRadSAM-pep"/>
</dbReference>
<dbReference type="EMBL" id="CAADFV010000224">
    <property type="protein sequence ID" value="VFK69966.1"/>
    <property type="molecule type" value="Genomic_DNA"/>
</dbReference>
<evidence type="ECO:0000313" key="2">
    <source>
        <dbReference type="EMBL" id="VFK60920.1"/>
    </source>
</evidence>
<accession>A0A451AV95</accession>
<proteinExistence type="predicted"/>
<dbReference type="EMBL" id="CAADFY010000219">
    <property type="protein sequence ID" value="VFK60532.1"/>
    <property type="molecule type" value="Genomic_DNA"/>
</dbReference>
<dbReference type="AlphaFoldDB" id="A0A451AV95"/>
<reference evidence="3" key="1">
    <citation type="submission" date="2019-02" db="EMBL/GenBank/DDBJ databases">
        <authorList>
            <person name="Gruber-Vodicka R. H."/>
            <person name="Seah K. B. B."/>
        </authorList>
    </citation>
    <scope>NUCLEOTIDE SEQUENCE</scope>
    <source>
        <strain evidence="2">BECK_BY1</strain>
        <strain evidence="3">BECK_BY2</strain>
        <strain evidence="1">BECK_BY3</strain>
    </source>
</reference>
<dbReference type="EMBL" id="CAADFX010000139">
    <property type="protein sequence ID" value="VFK60920.1"/>
    <property type="molecule type" value="Genomic_DNA"/>
</dbReference>